<evidence type="ECO:0000256" key="5">
    <source>
        <dbReference type="PROSITE-ProRule" id="PRU00094"/>
    </source>
</evidence>
<dbReference type="SUPFAM" id="SSF57716">
    <property type="entry name" value="Glucocorticoid receptor-like (DNA-binding domain)"/>
    <property type="match status" value="1"/>
</dbReference>
<dbReference type="Proteomes" id="UP001054857">
    <property type="component" value="Unassembled WGS sequence"/>
</dbReference>
<feature type="region of interest" description="Disordered" evidence="6">
    <location>
        <begin position="175"/>
        <end position="300"/>
    </location>
</feature>
<dbReference type="SMART" id="SM00401">
    <property type="entry name" value="ZnF_GATA"/>
    <property type="match status" value="1"/>
</dbReference>
<dbReference type="EMBL" id="BMAR01000003">
    <property type="protein sequence ID" value="GFR42489.1"/>
    <property type="molecule type" value="Genomic_DNA"/>
</dbReference>
<reference evidence="8 9" key="1">
    <citation type="journal article" date="2021" name="Sci. Rep.">
        <title>Genome sequencing of the multicellular alga Astrephomene provides insights into convergent evolution of germ-soma differentiation.</title>
        <authorList>
            <person name="Yamashita S."/>
            <person name="Yamamoto K."/>
            <person name="Matsuzaki R."/>
            <person name="Suzuki S."/>
            <person name="Yamaguchi H."/>
            <person name="Hirooka S."/>
            <person name="Minakuchi Y."/>
            <person name="Miyagishima S."/>
            <person name="Kawachi M."/>
            <person name="Toyoda A."/>
            <person name="Nozaki H."/>
        </authorList>
    </citation>
    <scope>NUCLEOTIDE SEQUENCE [LARGE SCALE GENOMIC DNA]</scope>
    <source>
        <strain evidence="8 9">NIES-4017</strain>
    </source>
</reference>
<dbReference type="PROSITE" id="PS50114">
    <property type="entry name" value="GATA_ZN_FINGER_2"/>
    <property type="match status" value="1"/>
</dbReference>
<dbReference type="InterPro" id="IPR000679">
    <property type="entry name" value="Znf_GATA"/>
</dbReference>
<dbReference type="AlphaFoldDB" id="A0AAD3DJS9"/>
<comment type="similarity">
    <text evidence="1">Belongs to the type IV zinc-finger family. Class A subfamily.</text>
</comment>
<dbReference type="InterPro" id="IPR013088">
    <property type="entry name" value="Znf_NHR/GATA"/>
</dbReference>
<evidence type="ECO:0000256" key="1">
    <source>
        <dbReference type="ARBA" id="ARBA00005694"/>
    </source>
</evidence>
<dbReference type="CDD" id="cd00202">
    <property type="entry name" value="ZnF_GATA"/>
    <property type="match status" value="1"/>
</dbReference>
<accession>A0AAD3DJS9</accession>
<dbReference type="PROSITE" id="PS00344">
    <property type="entry name" value="GATA_ZN_FINGER_1"/>
    <property type="match status" value="1"/>
</dbReference>
<dbReference type="GO" id="GO:0006355">
    <property type="term" value="P:regulation of DNA-templated transcription"/>
    <property type="evidence" value="ECO:0007669"/>
    <property type="project" value="InterPro"/>
</dbReference>
<evidence type="ECO:0000256" key="4">
    <source>
        <dbReference type="ARBA" id="ARBA00022833"/>
    </source>
</evidence>
<comment type="caution">
    <text evidence="8">The sequence shown here is derived from an EMBL/GenBank/DDBJ whole genome shotgun (WGS) entry which is preliminary data.</text>
</comment>
<feature type="domain" description="GATA-type" evidence="7">
    <location>
        <begin position="244"/>
        <end position="274"/>
    </location>
</feature>
<feature type="compositionally biased region" description="Basic and acidic residues" evidence="6">
    <location>
        <begin position="211"/>
        <end position="225"/>
    </location>
</feature>
<keyword evidence="2" id="KW-0479">Metal-binding</keyword>
<organism evidence="8 9">
    <name type="scientific">Astrephomene gubernaculifera</name>
    <dbReference type="NCBI Taxonomy" id="47775"/>
    <lineage>
        <taxon>Eukaryota</taxon>
        <taxon>Viridiplantae</taxon>
        <taxon>Chlorophyta</taxon>
        <taxon>core chlorophytes</taxon>
        <taxon>Chlorophyceae</taxon>
        <taxon>CS clade</taxon>
        <taxon>Chlamydomonadales</taxon>
        <taxon>Astrephomenaceae</taxon>
        <taxon>Astrephomene</taxon>
    </lineage>
</organism>
<evidence type="ECO:0000259" key="7">
    <source>
        <dbReference type="PROSITE" id="PS50114"/>
    </source>
</evidence>
<feature type="compositionally biased region" description="Basic and acidic residues" evidence="6">
    <location>
        <begin position="192"/>
        <end position="201"/>
    </location>
</feature>
<evidence type="ECO:0000256" key="6">
    <source>
        <dbReference type="SAM" id="MobiDB-lite"/>
    </source>
</evidence>
<dbReference type="Pfam" id="PF00320">
    <property type="entry name" value="GATA"/>
    <property type="match status" value="1"/>
</dbReference>
<dbReference type="GO" id="GO:0008270">
    <property type="term" value="F:zinc ion binding"/>
    <property type="evidence" value="ECO:0007669"/>
    <property type="project" value="UniProtKB-KW"/>
</dbReference>
<sequence length="300" mass="32334">MAKLIFLNACDGNQHAGVNGREARETLPNTSPPTALSGPLEQMFSSPYYEADATPIAPHEVSSEDVDLARACNSFAASFRASEDALFTDAETGVCHESLGFSDMPMVQQQLPCISLPCGASDQPISLLRNPSGECAENSDDNFKGFVASKATEERQLFAAWVAAPAVVERLPVVESPSTAVEAAPASSSAGLEHRGERDEGGVAPEEMEESDSRASEPSARKENTQRTGGGKARKAKTSRNDFCRECGATSTPQWREGPEGPRTLCNRCGVRYKKSLKSEQQRSRQAHAAAEFTKRQRVH</sequence>
<proteinExistence type="inferred from homology"/>
<gene>
    <name evidence="8" type="ORF">Agub_g3284</name>
</gene>
<name>A0AAD3DJS9_9CHLO</name>
<evidence type="ECO:0000313" key="8">
    <source>
        <dbReference type="EMBL" id="GFR42489.1"/>
    </source>
</evidence>
<evidence type="ECO:0000256" key="3">
    <source>
        <dbReference type="ARBA" id="ARBA00022771"/>
    </source>
</evidence>
<keyword evidence="3 5" id="KW-0863">Zinc-finger</keyword>
<dbReference type="GO" id="GO:0043565">
    <property type="term" value="F:sequence-specific DNA binding"/>
    <property type="evidence" value="ECO:0007669"/>
    <property type="project" value="InterPro"/>
</dbReference>
<keyword evidence="9" id="KW-1185">Reference proteome</keyword>
<dbReference type="Gene3D" id="3.30.50.10">
    <property type="entry name" value="Erythroid Transcription Factor GATA-1, subunit A"/>
    <property type="match status" value="1"/>
</dbReference>
<dbReference type="PANTHER" id="PTHR45658">
    <property type="entry name" value="GATA TRANSCRIPTION FACTOR"/>
    <property type="match status" value="1"/>
</dbReference>
<evidence type="ECO:0000313" key="9">
    <source>
        <dbReference type="Proteomes" id="UP001054857"/>
    </source>
</evidence>
<keyword evidence="4" id="KW-0862">Zinc</keyword>
<dbReference type="InterPro" id="IPR051140">
    <property type="entry name" value="GATA_TF"/>
</dbReference>
<evidence type="ECO:0000256" key="2">
    <source>
        <dbReference type="ARBA" id="ARBA00022723"/>
    </source>
</evidence>
<protein>
    <recommendedName>
        <fullName evidence="7">GATA-type domain-containing protein</fullName>
    </recommendedName>
</protein>